<dbReference type="Proteomes" id="UP001158045">
    <property type="component" value="Unassembled WGS sequence"/>
</dbReference>
<evidence type="ECO:0000313" key="3">
    <source>
        <dbReference type="EMBL" id="MDH8679448.1"/>
    </source>
</evidence>
<accession>A0ABT6NG86</accession>
<evidence type="ECO:0000256" key="1">
    <source>
        <dbReference type="ARBA" id="ARBA00022500"/>
    </source>
</evidence>
<reference evidence="3 4" key="1">
    <citation type="submission" date="2023-04" db="EMBL/GenBank/DDBJ databases">
        <title>Fusibacter bizertensis strain WBS, isolated from littoral bottom sediments of the Arctic seas - biochemical and genomic analysis.</title>
        <authorList>
            <person name="Brioukhanov A.L."/>
        </authorList>
    </citation>
    <scope>NUCLEOTIDE SEQUENCE [LARGE SCALE GENOMIC DNA]</scope>
    <source>
        <strain evidence="3 4">WBS</strain>
    </source>
</reference>
<gene>
    <name evidence="3" type="ORF">QE109_14915</name>
</gene>
<dbReference type="InterPro" id="IPR051469">
    <property type="entry name" value="FliN/MopA/SpaO"/>
</dbReference>
<feature type="domain" description="CheC-like protein" evidence="2">
    <location>
        <begin position="6"/>
        <end position="41"/>
    </location>
</feature>
<name>A0ABT6NG86_9FIRM</name>
<dbReference type="EMBL" id="JARYZI010000012">
    <property type="protein sequence ID" value="MDH8679448.1"/>
    <property type="molecule type" value="Genomic_DNA"/>
</dbReference>
<dbReference type="RefSeq" id="WP_281095344.1">
    <property type="nucleotide sequence ID" value="NZ_JARYZI010000012.1"/>
</dbReference>
<dbReference type="PANTHER" id="PTHR43484:SF1">
    <property type="entry name" value="FLAGELLAR MOTOR SWITCH PROTEIN FLIN"/>
    <property type="match status" value="1"/>
</dbReference>
<comment type="caution">
    <text evidence="3">The sequence shown here is derived from an EMBL/GenBank/DDBJ whole genome shotgun (WGS) entry which is preliminary data.</text>
</comment>
<dbReference type="InterPro" id="IPR028976">
    <property type="entry name" value="CheC-like_sf"/>
</dbReference>
<proteinExistence type="predicted"/>
<evidence type="ECO:0000313" key="4">
    <source>
        <dbReference type="Proteomes" id="UP001158045"/>
    </source>
</evidence>
<sequence length="207" mass="22940">MMTELQKDLLKEYVNVFIGQAASMLSDMANQRVLLSVPEVEIVNMSDEKGALDRPLFSHGHIVSSSMKFGHEFSGRALLIFPAQKAKLLVDACMGMASSSIEENSFDLIDTDFDVLKEISNVILNSVIGEFSNLIGTTVEFSIPDVEVVFVSEDEQKMYLKNNVYMMMLYTSFELEKAQVEGVVIVALGLNSLNKLLGKIDEVLGEL</sequence>
<dbReference type="CDD" id="cd17910">
    <property type="entry name" value="CheC_ClassII"/>
    <property type="match status" value="1"/>
</dbReference>
<dbReference type="SUPFAM" id="SSF103039">
    <property type="entry name" value="CheC-like"/>
    <property type="match status" value="1"/>
</dbReference>
<dbReference type="Pfam" id="PF04509">
    <property type="entry name" value="CheC"/>
    <property type="match status" value="1"/>
</dbReference>
<keyword evidence="1" id="KW-0145">Chemotaxis</keyword>
<dbReference type="InterPro" id="IPR007597">
    <property type="entry name" value="CheC"/>
</dbReference>
<organism evidence="3 4">
    <name type="scientific">Fusibacter bizertensis</name>
    <dbReference type="NCBI Taxonomy" id="1488331"/>
    <lineage>
        <taxon>Bacteria</taxon>
        <taxon>Bacillati</taxon>
        <taxon>Bacillota</taxon>
        <taxon>Clostridia</taxon>
        <taxon>Eubacteriales</taxon>
        <taxon>Eubacteriales Family XII. Incertae Sedis</taxon>
        <taxon>Fusibacter</taxon>
    </lineage>
</organism>
<protein>
    <submittedName>
        <fullName evidence="3">Chemotaxis protein CheC</fullName>
    </submittedName>
</protein>
<evidence type="ECO:0000259" key="2">
    <source>
        <dbReference type="Pfam" id="PF04509"/>
    </source>
</evidence>
<keyword evidence="4" id="KW-1185">Reference proteome</keyword>
<dbReference type="Gene3D" id="3.40.1550.10">
    <property type="entry name" value="CheC-like"/>
    <property type="match status" value="1"/>
</dbReference>
<dbReference type="PANTHER" id="PTHR43484">
    <property type="match status" value="1"/>
</dbReference>